<proteinExistence type="predicted"/>
<sequence>MNQHSQTHTIKFQLDDALFHQLITDPNLLINHDSFDTIQLSSFILNHIEDLDGAPELTDFRMDRWRFDSETKTGKFRLHFAINRRFCCSDQESCRTDYLDFSFSYANQNFEATANYFDWTVSA</sequence>
<reference evidence="1" key="1">
    <citation type="submission" date="2018-02" db="EMBL/GenBank/DDBJ databases">
        <authorList>
            <person name="Vasarhelyi B.M."/>
            <person name="Deshmukh S."/>
            <person name="Balint B."/>
            <person name="Kukolya J."/>
        </authorList>
    </citation>
    <scope>NUCLEOTIDE SEQUENCE</scope>
    <source>
        <strain evidence="1">KB22</strain>
    </source>
</reference>
<comment type="caution">
    <text evidence="1">The sequence shown here is derived from an EMBL/GenBank/DDBJ whole genome shotgun (WGS) entry which is preliminary data.</text>
</comment>
<organism evidence="1 2">
    <name type="scientific">Sphingobacterium hungaricum</name>
    <dbReference type="NCBI Taxonomy" id="2082723"/>
    <lineage>
        <taxon>Bacteria</taxon>
        <taxon>Pseudomonadati</taxon>
        <taxon>Bacteroidota</taxon>
        <taxon>Sphingobacteriia</taxon>
        <taxon>Sphingobacteriales</taxon>
        <taxon>Sphingobacteriaceae</taxon>
        <taxon>Sphingobacterium</taxon>
    </lineage>
</organism>
<protein>
    <submittedName>
        <fullName evidence="1">Uncharacterized protein</fullName>
    </submittedName>
</protein>
<name>A0A928UVE2_9SPHI</name>
<dbReference type="Proteomes" id="UP000616201">
    <property type="component" value="Unassembled WGS sequence"/>
</dbReference>
<gene>
    <name evidence="1" type="ORF">C4F49_00900</name>
</gene>
<dbReference type="EMBL" id="PRDK01000001">
    <property type="protein sequence ID" value="MBE8712236.1"/>
    <property type="molecule type" value="Genomic_DNA"/>
</dbReference>
<evidence type="ECO:0000313" key="2">
    <source>
        <dbReference type="Proteomes" id="UP000616201"/>
    </source>
</evidence>
<evidence type="ECO:0000313" key="1">
    <source>
        <dbReference type="EMBL" id="MBE8712236.1"/>
    </source>
</evidence>
<keyword evidence="2" id="KW-1185">Reference proteome</keyword>
<dbReference type="AlphaFoldDB" id="A0A928UVE2"/>
<dbReference type="RefSeq" id="WP_196934579.1">
    <property type="nucleotide sequence ID" value="NZ_MU158698.1"/>
</dbReference>
<accession>A0A928UVE2</accession>